<keyword evidence="5" id="KW-1185">Reference proteome</keyword>
<dbReference type="Gene3D" id="3.40.50.360">
    <property type="match status" value="1"/>
</dbReference>
<dbReference type="EMBL" id="CP061800">
    <property type="protein sequence ID" value="QTA91166.1"/>
    <property type="molecule type" value="Genomic_DNA"/>
</dbReference>
<dbReference type="RefSeq" id="WP_207679053.1">
    <property type="nucleotide sequence ID" value="NZ_CP061800.1"/>
</dbReference>
<dbReference type="PANTHER" id="PTHR43278:SF4">
    <property type="entry name" value="NAD(P)H-DEPENDENT FMN-CONTAINING OXIDOREDUCTASE YWQN-RELATED"/>
    <property type="match status" value="1"/>
</dbReference>
<dbReference type="Pfam" id="PF01451">
    <property type="entry name" value="LMWPc"/>
    <property type="match status" value="1"/>
</dbReference>
<reference evidence="4" key="1">
    <citation type="journal article" date="2021" name="Microb. Physiol.">
        <title>Proteogenomic Insights into the Physiology of Marine, Sulfate-Reducing, Filamentous Desulfonema limicola and Desulfonema magnum.</title>
        <authorList>
            <person name="Schnaars V."/>
            <person name="Wohlbrand L."/>
            <person name="Scheve S."/>
            <person name="Hinrichs C."/>
            <person name="Reinhardt R."/>
            <person name="Rabus R."/>
        </authorList>
    </citation>
    <scope>NUCLEOTIDE SEQUENCE</scope>
    <source>
        <strain evidence="4">4be13</strain>
    </source>
</reference>
<dbReference type="InterPro" id="IPR036196">
    <property type="entry name" value="Ptyr_pPase_sf"/>
</dbReference>
<dbReference type="Gene3D" id="3.40.50.2300">
    <property type="match status" value="1"/>
</dbReference>
<dbReference type="KEGG" id="dmm:dnm_072310"/>
<dbReference type="InterPro" id="IPR005025">
    <property type="entry name" value="FMN_Rdtase-like_dom"/>
</dbReference>
<organism evidence="4 5">
    <name type="scientific">Desulfonema magnum</name>
    <dbReference type="NCBI Taxonomy" id="45655"/>
    <lineage>
        <taxon>Bacteria</taxon>
        <taxon>Pseudomonadati</taxon>
        <taxon>Thermodesulfobacteriota</taxon>
        <taxon>Desulfobacteria</taxon>
        <taxon>Desulfobacterales</taxon>
        <taxon>Desulfococcaceae</taxon>
        <taxon>Desulfonema</taxon>
    </lineage>
</organism>
<dbReference type="SMART" id="SM00226">
    <property type="entry name" value="LMWPc"/>
    <property type="match status" value="1"/>
</dbReference>
<evidence type="ECO:0000259" key="3">
    <source>
        <dbReference type="SMART" id="SM00226"/>
    </source>
</evidence>
<evidence type="ECO:0000256" key="1">
    <source>
        <dbReference type="ARBA" id="ARBA00022630"/>
    </source>
</evidence>
<dbReference type="GO" id="GO:0016491">
    <property type="term" value="F:oxidoreductase activity"/>
    <property type="evidence" value="ECO:0007669"/>
    <property type="project" value="InterPro"/>
</dbReference>
<evidence type="ECO:0000313" key="5">
    <source>
        <dbReference type="Proteomes" id="UP000663722"/>
    </source>
</evidence>
<dbReference type="CDD" id="cd16345">
    <property type="entry name" value="LMWP_ArsC"/>
    <property type="match status" value="1"/>
</dbReference>
<evidence type="ECO:0000313" key="4">
    <source>
        <dbReference type="EMBL" id="QTA91166.1"/>
    </source>
</evidence>
<dbReference type="SUPFAM" id="SSF52218">
    <property type="entry name" value="Flavoproteins"/>
    <property type="match status" value="1"/>
</dbReference>
<proteinExistence type="predicted"/>
<dbReference type="SUPFAM" id="SSF52788">
    <property type="entry name" value="Phosphotyrosine protein phosphatases I"/>
    <property type="match status" value="1"/>
</dbReference>
<dbReference type="InterPro" id="IPR051796">
    <property type="entry name" value="ISF_SsuE-like"/>
</dbReference>
<dbReference type="AlphaFoldDB" id="A0A975GRL0"/>
<sequence>MLVLGLQGSPRKKGNSDFLLSAFMKEAEELGAQTHVVDVDKKNIVPCKEYTTCEKKGFCPIKDDMKYEIYPLLRQADVIVAASPMFFYNVTAQLKALIDRCQTLWARKYKLKLTDPGRKMRRGFILAVGATKGKNLFEGLHLTATYFFDAVGASYEGSLTYREIEHRGDMEKHPSVLEDVKTAVNNLLTPFLGRKKILFACRENACRSQMASAFAQYLSGDKIEVLNGGSTPADNISPVMVKAMQEKGIDMEFRTPQSIEAAIEKIKPDMIITMGCGEECPFVPGAEMRDWELPDPAGEDIEFMRNVRDEIEKRVISLTNEL</sequence>
<keyword evidence="1" id="KW-0285">Flavoprotein</keyword>
<gene>
    <name evidence="4" type="ORF">dnm_072310</name>
</gene>
<feature type="domain" description="Phosphotyrosine protein phosphatase I" evidence="3">
    <location>
        <begin position="195"/>
        <end position="321"/>
    </location>
</feature>
<evidence type="ECO:0000256" key="2">
    <source>
        <dbReference type="ARBA" id="ARBA00022643"/>
    </source>
</evidence>
<accession>A0A975GRL0</accession>
<name>A0A975GRL0_9BACT</name>
<keyword evidence="2" id="KW-0288">FMN</keyword>
<dbReference type="InterPro" id="IPR023485">
    <property type="entry name" value="Ptyr_pPase"/>
</dbReference>
<protein>
    <submittedName>
        <fullName evidence="4">NADPH-dependent FMN reductase</fullName>
    </submittedName>
</protein>
<dbReference type="PANTHER" id="PTHR43278">
    <property type="entry name" value="NAD(P)H-DEPENDENT FMN-CONTAINING OXIDOREDUCTASE YWQN-RELATED"/>
    <property type="match status" value="1"/>
</dbReference>
<dbReference type="InterPro" id="IPR029039">
    <property type="entry name" value="Flavoprotein-like_sf"/>
</dbReference>
<dbReference type="Proteomes" id="UP000663722">
    <property type="component" value="Chromosome"/>
</dbReference>
<dbReference type="Pfam" id="PF03358">
    <property type="entry name" value="FMN_red"/>
    <property type="match status" value="1"/>
</dbReference>